<evidence type="ECO:0000256" key="2">
    <source>
        <dbReference type="ARBA" id="ARBA00022771"/>
    </source>
</evidence>
<organism evidence="12 13">
    <name type="scientific">Pristionchus entomophagus</name>
    <dbReference type="NCBI Taxonomy" id="358040"/>
    <lineage>
        <taxon>Eukaryota</taxon>
        <taxon>Metazoa</taxon>
        <taxon>Ecdysozoa</taxon>
        <taxon>Nematoda</taxon>
        <taxon>Chromadorea</taxon>
        <taxon>Rhabditida</taxon>
        <taxon>Rhabditina</taxon>
        <taxon>Diplogasteromorpha</taxon>
        <taxon>Diplogasteroidea</taxon>
        <taxon>Neodiplogasteridae</taxon>
        <taxon>Pristionchus</taxon>
    </lineage>
</organism>
<comment type="caution">
    <text evidence="12">The sequence shown here is derived from an EMBL/GenBank/DDBJ whole genome shotgun (WGS) entry which is preliminary data.</text>
</comment>
<keyword evidence="4" id="KW-0805">Transcription regulation</keyword>
<dbReference type="AlphaFoldDB" id="A0AAV5TH33"/>
<keyword evidence="1" id="KW-0479">Metal-binding</keyword>
<keyword evidence="5" id="KW-0238">DNA-binding</keyword>
<keyword evidence="2" id="KW-0863">Zinc-finger</keyword>
<keyword evidence="3" id="KW-0862">Zinc</keyword>
<evidence type="ECO:0000256" key="6">
    <source>
        <dbReference type="ARBA" id="ARBA00023163"/>
    </source>
</evidence>
<feature type="domain" description="Nuclear receptor" evidence="10">
    <location>
        <begin position="12"/>
        <end position="74"/>
    </location>
</feature>
<dbReference type="PROSITE" id="PS51030">
    <property type="entry name" value="NUCLEAR_REC_DBD_2"/>
    <property type="match status" value="1"/>
</dbReference>
<evidence type="ECO:0000256" key="8">
    <source>
        <dbReference type="ARBA" id="ARBA00023242"/>
    </source>
</evidence>
<evidence type="ECO:0000256" key="9">
    <source>
        <dbReference type="SAM" id="MobiDB-lite"/>
    </source>
</evidence>
<accession>A0AAV5TH33</accession>
<dbReference type="PANTHER" id="PTHR46011">
    <property type="entry name" value="NUCLEAR HORMONE RECEPTOR FAMILY MEMBER NHR-86-RELATED"/>
    <property type="match status" value="1"/>
</dbReference>
<dbReference type="Gene3D" id="3.30.50.10">
    <property type="entry name" value="Erythroid Transcription Factor GATA-1, subunit A"/>
    <property type="match status" value="1"/>
</dbReference>
<feature type="compositionally biased region" description="Basic and acidic residues" evidence="9">
    <location>
        <begin position="87"/>
        <end position="98"/>
    </location>
</feature>
<dbReference type="SMART" id="SM00430">
    <property type="entry name" value="HOLI"/>
    <property type="match status" value="1"/>
</dbReference>
<evidence type="ECO:0000256" key="7">
    <source>
        <dbReference type="ARBA" id="ARBA00023170"/>
    </source>
</evidence>
<keyword evidence="13" id="KW-1185">Reference proteome</keyword>
<dbReference type="SMART" id="SM00399">
    <property type="entry name" value="ZnF_C4"/>
    <property type="match status" value="1"/>
</dbReference>
<evidence type="ECO:0000256" key="1">
    <source>
        <dbReference type="ARBA" id="ARBA00022723"/>
    </source>
</evidence>
<dbReference type="GO" id="GO:0043565">
    <property type="term" value="F:sequence-specific DNA binding"/>
    <property type="evidence" value="ECO:0007669"/>
    <property type="project" value="InterPro"/>
</dbReference>
<dbReference type="InterPro" id="IPR000536">
    <property type="entry name" value="Nucl_hrmn_rcpt_lig-bd"/>
</dbReference>
<evidence type="ECO:0000256" key="3">
    <source>
        <dbReference type="ARBA" id="ARBA00022833"/>
    </source>
</evidence>
<proteinExistence type="predicted"/>
<sequence length="411" mass="47051">MDQIAAPSNSAVRKCLICGSRTSSCHLGVDACRACTVFYRRAKTRKLYACRSNTRRCGIEAEGGISCKRCRFDRFERILKESGAKEMLDFSQSEEREQSPVVAVPTAPTPVTSPFASSSSPSTEQLTSSVSSAVTPVSPSLRRERRLLEQCKLYYRILSSMRRTCELSSRPDAPHPLEMNEQECPIQPATFHALNRATKIALSAVLEFAGSMFPEFTQFSREEKWNLAVSFFYRYQGLDSCYRAEKMWPNDLDKSFGSFTCYWDHEAVEGFFDGCTQFDDNTIKEATKFMHQVIDLIGRPARLAISRANPDNEEFHAVLMILFWFTDGTQLRDEIVQIGERYRGAVLQELHAYYREELGMSDYATRVGELFMLILHFEKNKDIKEHFEICRMLGVFNDDTFMYQLQKDSAS</sequence>
<name>A0AAV5TH33_9BILA</name>
<dbReference type="Pfam" id="PF00105">
    <property type="entry name" value="zf-C4"/>
    <property type="match status" value="1"/>
</dbReference>
<dbReference type="SUPFAM" id="SSF57716">
    <property type="entry name" value="Glucocorticoid receptor-like (DNA-binding domain)"/>
    <property type="match status" value="1"/>
</dbReference>
<feature type="region of interest" description="Disordered" evidence="9">
    <location>
        <begin position="87"/>
        <end position="135"/>
    </location>
</feature>
<evidence type="ECO:0000256" key="5">
    <source>
        <dbReference type="ARBA" id="ARBA00023125"/>
    </source>
</evidence>
<evidence type="ECO:0000259" key="11">
    <source>
        <dbReference type="PROSITE" id="PS51843"/>
    </source>
</evidence>
<dbReference type="PROSITE" id="PS51843">
    <property type="entry name" value="NR_LBD"/>
    <property type="match status" value="1"/>
</dbReference>
<protein>
    <recommendedName>
        <fullName evidence="14">Nuclear receptor</fullName>
    </recommendedName>
</protein>
<evidence type="ECO:0000256" key="4">
    <source>
        <dbReference type="ARBA" id="ARBA00023015"/>
    </source>
</evidence>
<gene>
    <name evidence="12" type="ORF">PENTCL1PPCAC_15781</name>
</gene>
<dbReference type="GO" id="GO:0008270">
    <property type="term" value="F:zinc ion binding"/>
    <property type="evidence" value="ECO:0007669"/>
    <property type="project" value="UniProtKB-KW"/>
</dbReference>
<feature type="domain" description="NR LBD" evidence="11">
    <location>
        <begin position="149"/>
        <end position="411"/>
    </location>
</feature>
<dbReference type="InterPro" id="IPR035500">
    <property type="entry name" value="NHR-like_dom_sf"/>
</dbReference>
<feature type="compositionally biased region" description="Low complexity" evidence="9">
    <location>
        <begin position="99"/>
        <end position="135"/>
    </location>
</feature>
<dbReference type="InterPro" id="IPR001628">
    <property type="entry name" value="Znf_hrmn_rcpt"/>
</dbReference>
<dbReference type="SUPFAM" id="SSF48508">
    <property type="entry name" value="Nuclear receptor ligand-binding domain"/>
    <property type="match status" value="1"/>
</dbReference>
<dbReference type="PRINTS" id="PR00047">
    <property type="entry name" value="STROIDFINGER"/>
</dbReference>
<evidence type="ECO:0000313" key="12">
    <source>
        <dbReference type="EMBL" id="GMS93606.1"/>
    </source>
</evidence>
<dbReference type="Gene3D" id="1.10.565.10">
    <property type="entry name" value="Retinoid X Receptor"/>
    <property type="match status" value="1"/>
</dbReference>
<dbReference type="InterPro" id="IPR013088">
    <property type="entry name" value="Znf_NHR/GATA"/>
</dbReference>
<reference evidence="12" key="1">
    <citation type="submission" date="2023-10" db="EMBL/GenBank/DDBJ databases">
        <title>Genome assembly of Pristionchus species.</title>
        <authorList>
            <person name="Yoshida K."/>
            <person name="Sommer R.J."/>
        </authorList>
    </citation>
    <scope>NUCLEOTIDE SEQUENCE</scope>
    <source>
        <strain evidence="12">RS0144</strain>
    </source>
</reference>
<evidence type="ECO:0008006" key="14">
    <source>
        <dbReference type="Google" id="ProtNLM"/>
    </source>
</evidence>
<dbReference type="GO" id="GO:0003700">
    <property type="term" value="F:DNA-binding transcription factor activity"/>
    <property type="evidence" value="ECO:0007669"/>
    <property type="project" value="InterPro"/>
</dbReference>
<evidence type="ECO:0000259" key="10">
    <source>
        <dbReference type="PROSITE" id="PS51030"/>
    </source>
</evidence>
<dbReference type="PANTHER" id="PTHR46011:SF6">
    <property type="entry name" value="HIGH ZINC ACTIVATED NUCLEAR RECEPTOR PROTEIN"/>
    <property type="match status" value="1"/>
</dbReference>
<dbReference type="Proteomes" id="UP001432027">
    <property type="component" value="Unassembled WGS sequence"/>
</dbReference>
<dbReference type="Pfam" id="PF00104">
    <property type="entry name" value="Hormone_recep"/>
    <property type="match status" value="1"/>
</dbReference>
<dbReference type="GO" id="GO:0005634">
    <property type="term" value="C:nucleus"/>
    <property type="evidence" value="ECO:0007669"/>
    <property type="project" value="TreeGrafter"/>
</dbReference>
<evidence type="ECO:0000313" key="13">
    <source>
        <dbReference type="Proteomes" id="UP001432027"/>
    </source>
</evidence>
<keyword evidence="6" id="KW-0804">Transcription</keyword>
<keyword evidence="7" id="KW-0675">Receptor</keyword>
<dbReference type="EMBL" id="BTSX01000004">
    <property type="protein sequence ID" value="GMS93606.1"/>
    <property type="molecule type" value="Genomic_DNA"/>
</dbReference>
<keyword evidence="8" id="KW-0539">Nucleus</keyword>